<organism evidence="2 3">
    <name type="scientific">Hoeflea poritis</name>
    <dbReference type="NCBI Taxonomy" id="2993659"/>
    <lineage>
        <taxon>Bacteria</taxon>
        <taxon>Pseudomonadati</taxon>
        <taxon>Pseudomonadota</taxon>
        <taxon>Alphaproteobacteria</taxon>
        <taxon>Hyphomicrobiales</taxon>
        <taxon>Rhizobiaceae</taxon>
        <taxon>Hoeflea</taxon>
    </lineage>
</organism>
<accession>A0ABT4VU24</accession>
<evidence type="ECO:0000313" key="2">
    <source>
        <dbReference type="EMBL" id="MDA4848109.1"/>
    </source>
</evidence>
<proteinExistence type="predicted"/>
<feature type="transmembrane region" description="Helical" evidence="1">
    <location>
        <begin position="36"/>
        <end position="54"/>
    </location>
</feature>
<dbReference type="RefSeq" id="WP_271091958.1">
    <property type="nucleotide sequence ID" value="NZ_JAPJZH010000019.1"/>
</dbReference>
<evidence type="ECO:0000313" key="3">
    <source>
        <dbReference type="Proteomes" id="UP001148313"/>
    </source>
</evidence>
<keyword evidence="3" id="KW-1185">Reference proteome</keyword>
<gene>
    <name evidence="2" type="ORF">OOZ53_22315</name>
</gene>
<protein>
    <recommendedName>
        <fullName evidence="4">Transmembrane protein</fullName>
    </recommendedName>
</protein>
<keyword evidence="1" id="KW-1133">Transmembrane helix</keyword>
<evidence type="ECO:0008006" key="4">
    <source>
        <dbReference type="Google" id="ProtNLM"/>
    </source>
</evidence>
<evidence type="ECO:0000256" key="1">
    <source>
        <dbReference type="SAM" id="Phobius"/>
    </source>
</evidence>
<keyword evidence="1" id="KW-0472">Membrane</keyword>
<keyword evidence="1" id="KW-0812">Transmembrane</keyword>
<comment type="caution">
    <text evidence="2">The sequence shown here is derived from an EMBL/GenBank/DDBJ whole genome shotgun (WGS) entry which is preliminary data.</text>
</comment>
<sequence>MNAAISTGSARISHDRIINRREPEACDMITVLTRRFILIGLAFVIFAGAVAFAVGKQDKHSHSWVAGQSVPCVSSQISQCGPADQE</sequence>
<dbReference type="Proteomes" id="UP001148313">
    <property type="component" value="Unassembled WGS sequence"/>
</dbReference>
<dbReference type="EMBL" id="JAPJZH010000019">
    <property type="protein sequence ID" value="MDA4848109.1"/>
    <property type="molecule type" value="Genomic_DNA"/>
</dbReference>
<reference evidence="2" key="1">
    <citation type="submission" date="2022-11" db="EMBL/GenBank/DDBJ databases">
        <title>Hoeflea poritis sp. nov., isolated from scleractinian coral Porites lutea.</title>
        <authorList>
            <person name="Zhang G."/>
            <person name="Wei Q."/>
            <person name="Cai L."/>
        </authorList>
    </citation>
    <scope>NUCLEOTIDE SEQUENCE</scope>
    <source>
        <strain evidence="2">E7-10</strain>
    </source>
</reference>
<name>A0ABT4VU24_9HYPH</name>